<dbReference type="AlphaFoldDB" id="A0AAD6XML1"/>
<evidence type="ECO:0000313" key="2">
    <source>
        <dbReference type="Proteomes" id="UP001222325"/>
    </source>
</evidence>
<protein>
    <submittedName>
        <fullName evidence="1">Uncharacterized protein</fullName>
    </submittedName>
</protein>
<sequence length="167" mass="18634">MSLFGGCHVVVALFLPPPSHLPSTAALAAQRIVCCSSNNIKLFSSRRLSRSVPLHPSCINSLQAEQEPFTKLQAVQDSCLRSLNKPFSSLRVQIPKPFKPFLSHVDTQRHPNPPGVQCRPRAPPRPSLRTSPFILSLAWLTICMKAFVPHLASIPDPYRLHSYRDSY</sequence>
<dbReference type="EMBL" id="JARJCN010000035">
    <property type="protein sequence ID" value="KAJ7085168.1"/>
    <property type="molecule type" value="Genomic_DNA"/>
</dbReference>
<gene>
    <name evidence="1" type="ORF">B0H15DRAFT_847335</name>
</gene>
<accession>A0AAD6XML1</accession>
<comment type="caution">
    <text evidence="1">The sequence shown here is derived from an EMBL/GenBank/DDBJ whole genome shotgun (WGS) entry which is preliminary data.</text>
</comment>
<organism evidence="1 2">
    <name type="scientific">Mycena belliarum</name>
    <dbReference type="NCBI Taxonomy" id="1033014"/>
    <lineage>
        <taxon>Eukaryota</taxon>
        <taxon>Fungi</taxon>
        <taxon>Dikarya</taxon>
        <taxon>Basidiomycota</taxon>
        <taxon>Agaricomycotina</taxon>
        <taxon>Agaricomycetes</taxon>
        <taxon>Agaricomycetidae</taxon>
        <taxon>Agaricales</taxon>
        <taxon>Marasmiineae</taxon>
        <taxon>Mycenaceae</taxon>
        <taxon>Mycena</taxon>
    </lineage>
</organism>
<keyword evidence="2" id="KW-1185">Reference proteome</keyword>
<reference evidence="1" key="1">
    <citation type="submission" date="2023-03" db="EMBL/GenBank/DDBJ databases">
        <title>Massive genome expansion in bonnet fungi (Mycena s.s.) driven by repeated elements and novel gene families across ecological guilds.</title>
        <authorList>
            <consortium name="Lawrence Berkeley National Laboratory"/>
            <person name="Harder C.B."/>
            <person name="Miyauchi S."/>
            <person name="Viragh M."/>
            <person name="Kuo A."/>
            <person name="Thoen E."/>
            <person name="Andreopoulos B."/>
            <person name="Lu D."/>
            <person name="Skrede I."/>
            <person name="Drula E."/>
            <person name="Henrissat B."/>
            <person name="Morin E."/>
            <person name="Kohler A."/>
            <person name="Barry K."/>
            <person name="LaButti K."/>
            <person name="Morin E."/>
            <person name="Salamov A."/>
            <person name="Lipzen A."/>
            <person name="Mereny Z."/>
            <person name="Hegedus B."/>
            <person name="Baldrian P."/>
            <person name="Stursova M."/>
            <person name="Weitz H."/>
            <person name="Taylor A."/>
            <person name="Grigoriev I.V."/>
            <person name="Nagy L.G."/>
            <person name="Martin F."/>
            <person name="Kauserud H."/>
        </authorList>
    </citation>
    <scope>NUCLEOTIDE SEQUENCE</scope>
    <source>
        <strain evidence="1">CBHHK173m</strain>
    </source>
</reference>
<dbReference type="Proteomes" id="UP001222325">
    <property type="component" value="Unassembled WGS sequence"/>
</dbReference>
<evidence type="ECO:0000313" key="1">
    <source>
        <dbReference type="EMBL" id="KAJ7085168.1"/>
    </source>
</evidence>
<name>A0AAD6XML1_9AGAR</name>
<proteinExistence type="predicted"/>